<dbReference type="EMBL" id="JBFXLU010000374">
    <property type="protein sequence ID" value="KAL2828114.1"/>
    <property type="molecule type" value="Genomic_DNA"/>
</dbReference>
<organism evidence="2 3">
    <name type="scientific">Aspergillus pseudoustus</name>
    <dbReference type="NCBI Taxonomy" id="1810923"/>
    <lineage>
        <taxon>Eukaryota</taxon>
        <taxon>Fungi</taxon>
        <taxon>Dikarya</taxon>
        <taxon>Ascomycota</taxon>
        <taxon>Pezizomycotina</taxon>
        <taxon>Eurotiomycetes</taxon>
        <taxon>Eurotiomycetidae</taxon>
        <taxon>Eurotiales</taxon>
        <taxon>Aspergillaceae</taxon>
        <taxon>Aspergillus</taxon>
        <taxon>Aspergillus subgen. Nidulantes</taxon>
    </lineage>
</organism>
<evidence type="ECO:0000313" key="3">
    <source>
        <dbReference type="Proteomes" id="UP001610446"/>
    </source>
</evidence>
<feature type="region of interest" description="Disordered" evidence="1">
    <location>
        <begin position="419"/>
        <end position="441"/>
    </location>
</feature>
<keyword evidence="3" id="KW-1185">Reference proteome</keyword>
<dbReference type="Proteomes" id="UP001610446">
    <property type="component" value="Unassembled WGS sequence"/>
</dbReference>
<comment type="caution">
    <text evidence="2">The sequence shown here is derived from an EMBL/GenBank/DDBJ whole genome shotgun (WGS) entry which is preliminary data.</text>
</comment>
<accession>A0ABR4IK22</accession>
<name>A0ABR4IK22_9EURO</name>
<feature type="compositionally biased region" description="Basic and acidic residues" evidence="1">
    <location>
        <begin position="265"/>
        <end position="283"/>
    </location>
</feature>
<evidence type="ECO:0000256" key="1">
    <source>
        <dbReference type="SAM" id="MobiDB-lite"/>
    </source>
</evidence>
<feature type="region of interest" description="Disordered" evidence="1">
    <location>
        <begin position="262"/>
        <end position="284"/>
    </location>
</feature>
<protein>
    <submittedName>
        <fullName evidence="2">Uncharacterized protein</fullName>
    </submittedName>
</protein>
<reference evidence="2 3" key="1">
    <citation type="submission" date="2024-07" db="EMBL/GenBank/DDBJ databases">
        <title>Section-level genome sequencing and comparative genomics of Aspergillus sections Usti and Cavernicolus.</title>
        <authorList>
            <consortium name="Lawrence Berkeley National Laboratory"/>
            <person name="Nybo J.L."/>
            <person name="Vesth T.C."/>
            <person name="Theobald S."/>
            <person name="Frisvad J.C."/>
            <person name="Larsen T.O."/>
            <person name="Kjaerboelling I."/>
            <person name="Rothschild-Mancinelli K."/>
            <person name="Lyhne E.K."/>
            <person name="Kogle M.E."/>
            <person name="Barry K."/>
            <person name="Clum A."/>
            <person name="Na H."/>
            <person name="Ledsgaard L."/>
            <person name="Lin J."/>
            <person name="Lipzen A."/>
            <person name="Kuo A."/>
            <person name="Riley R."/>
            <person name="Mondo S."/>
            <person name="Labutti K."/>
            <person name="Haridas S."/>
            <person name="Pangalinan J."/>
            <person name="Salamov A.A."/>
            <person name="Simmons B.A."/>
            <person name="Magnuson J.K."/>
            <person name="Chen J."/>
            <person name="Drula E."/>
            <person name="Henrissat B."/>
            <person name="Wiebenga A."/>
            <person name="Lubbers R.J."/>
            <person name="Gomes A.C."/>
            <person name="Makela M.R."/>
            <person name="Stajich J."/>
            <person name="Grigoriev I.V."/>
            <person name="Mortensen U.H."/>
            <person name="De Vries R.P."/>
            <person name="Baker S.E."/>
            <person name="Andersen M.R."/>
        </authorList>
    </citation>
    <scope>NUCLEOTIDE SEQUENCE [LARGE SCALE GENOMIC DNA]</scope>
    <source>
        <strain evidence="2 3">CBS 123904</strain>
    </source>
</reference>
<sequence length="441" mass="50958">MRWTTKLTASVNERHYWRLAFIWALPGQVREYIISATTQRTIDRAVTLYSWEYGIDKDEHTSTIIERLAFIINSNKDWIPKDAADKLDEVIVRGEAETRPVVLVLCGWDGLITSLPMWNNLFRKHKEFVNRGMKLRVLTEGIFHKIDLVEGRKLLNHKLDDDEALSQTSRGWAETLDALYITKGRWTGLARRLRELSPRRNTVPLDERPHTCDVDGCTVRRTWIEAIDLHFKEDNPHLRIAYQCPNCDSICPFPKYESADVSDGAYERNQKSLRDTERRRTLEAPEPVAEQAVIARLAAEQAAVNHNMNGQPIFNIPTAEQVGDHQHGIGVQEEKPARPTEKRSGCAMYDNIDWRKYLPTMPLYNNNSPPEELCRGKRVCRHEKCAHSPEVHSSTGLRRHHRRAHPALTWPEYLTADKNHKLKNGAHGRSALARKIRRREP</sequence>
<feature type="compositionally biased region" description="Basic residues" evidence="1">
    <location>
        <begin position="420"/>
        <end position="441"/>
    </location>
</feature>
<gene>
    <name evidence="2" type="ORF">BJY01DRAFT_255458</name>
</gene>
<proteinExistence type="predicted"/>
<evidence type="ECO:0000313" key="2">
    <source>
        <dbReference type="EMBL" id="KAL2828114.1"/>
    </source>
</evidence>